<keyword evidence="3" id="KW-1185">Reference proteome</keyword>
<gene>
    <name evidence="2" type="ORF">CHARACLAT_005524</name>
</gene>
<dbReference type="Proteomes" id="UP001352852">
    <property type="component" value="Unassembled WGS sequence"/>
</dbReference>
<accession>A0ABU7F1R6</accession>
<evidence type="ECO:0000313" key="2">
    <source>
        <dbReference type="EMBL" id="MED6292919.1"/>
    </source>
</evidence>
<comment type="caution">
    <text evidence="2">The sequence shown here is derived from an EMBL/GenBank/DDBJ whole genome shotgun (WGS) entry which is preliminary data.</text>
</comment>
<evidence type="ECO:0000256" key="1">
    <source>
        <dbReference type="SAM" id="SignalP"/>
    </source>
</evidence>
<protein>
    <submittedName>
        <fullName evidence="2">Uncharacterized protein</fullName>
    </submittedName>
</protein>
<sequence length="156" mass="18135">MNRLLLLLFFSCNISKGVVFLLFGHQVVSVRYLEALLPCSQNRASKISPSLGRKHMSFQKSSQHCRTNKTSLPKLLVEKYAWLEYSDLFCLCALDNSWLVFALCRHLDHFTKHTEMAIMLLNPSLKCFMKEANEYVEEPMKGLIACLDEERLCYRH</sequence>
<feature type="signal peptide" evidence="1">
    <location>
        <begin position="1"/>
        <end position="17"/>
    </location>
</feature>
<dbReference type="EMBL" id="JAHUTJ010074046">
    <property type="protein sequence ID" value="MED6292919.1"/>
    <property type="molecule type" value="Genomic_DNA"/>
</dbReference>
<feature type="chain" id="PRO_5047495810" evidence="1">
    <location>
        <begin position="18"/>
        <end position="156"/>
    </location>
</feature>
<proteinExistence type="predicted"/>
<reference evidence="2 3" key="1">
    <citation type="submission" date="2021-06" db="EMBL/GenBank/DDBJ databases">
        <authorList>
            <person name="Palmer J.M."/>
        </authorList>
    </citation>
    <scope>NUCLEOTIDE SEQUENCE [LARGE SCALE GENOMIC DNA]</scope>
    <source>
        <strain evidence="2 3">CL_MEX2019</strain>
        <tissue evidence="2">Muscle</tissue>
    </source>
</reference>
<name>A0ABU7F1R6_9TELE</name>
<keyword evidence="1" id="KW-0732">Signal</keyword>
<organism evidence="2 3">
    <name type="scientific">Characodon lateralis</name>
    <dbReference type="NCBI Taxonomy" id="208331"/>
    <lineage>
        <taxon>Eukaryota</taxon>
        <taxon>Metazoa</taxon>
        <taxon>Chordata</taxon>
        <taxon>Craniata</taxon>
        <taxon>Vertebrata</taxon>
        <taxon>Euteleostomi</taxon>
        <taxon>Actinopterygii</taxon>
        <taxon>Neopterygii</taxon>
        <taxon>Teleostei</taxon>
        <taxon>Neoteleostei</taxon>
        <taxon>Acanthomorphata</taxon>
        <taxon>Ovalentaria</taxon>
        <taxon>Atherinomorphae</taxon>
        <taxon>Cyprinodontiformes</taxon>
        <taxon>Goodeidae</taxon>
        <taxon>Characodon</taxon>
    </lineage>
</organism>
<evidence type="ECO:0000313" key="3">
    <source>
        <dbReference type="Proteomes" id="UP001352852"/>
    </source>
</evidence>